<protein>
    <recommendedName>
        <fullName evidence="8">Sodium/calcium exchanger membrane region domain-containing protein</fullName>
    </recommendedName>
</protein>
<name>A0A2H0BZC2_9BACT</name>
<keyword evidence="5" id="KW-0406">Ion transport</keyword>
<accession>A0A2H0BZC2</accession>
<proteinExistence type="predicted"/>
<evidence type="ECO:0000313" key="10">
    <source>
        <dbReference type="Proteomes" id="UP000231021"/>
    </source>
</evidence>
<gene>
    <name evidence="9" type="ORF">COW98_00750</name>
</gene>
<feature type="domain" description="Sodium/calcium exchanger membrane region" evidence="8">
    <location>
        <begin position="76"/>
        <end position="211"/>
    </location>
</feature>
<dbReference type="InterPro" id="IPR004713">
    <property type="entry name" value="CaH_exchang"/>
</dbReference>
<dbReference type="InterPro" id="IPR044880">
    <property type="entry name" value="NCX_ion-bd_dom_sf"/>
</dbReference>
<feature type="transmembrane region" description="Helical" evidence="7">
    <location>
        <begin position="165"/>
        <end position="186"/>
    </location>
</feature>
<evidence type="ECO:0000256" key="7">
    <source>
        <dbReference type="SAM" id="Phobius"/>
    </source>
</evidence>
<evidence type="ECO:0000313" key="9">
    <source>
        <dbReference type="EMBL" id="PIP63046.1"/>
    </source>
</evidence>
<keyword evidence="4 7" id="KW-1133">Transmembrane helix</keyword>
<dbReference type="Gene3D" id="1.20.1420.30">
    <property type="entry name" value="NCX, central ion-binding region"/>
    <property type="match status" value="1"/>
</dbReference>
<keyword evidence="2" id="KW-0813">Transport</keyword>
<dbReference type="GO" id="GO:0016020">
    <property type="term" value="C:membrane"/>
    <property type="evidence" value="ECO:0007669"/>
    <property type="project" value="InterPro"/>
</dbReference>
<evidence type="ECO:0000256" key="1">
    <source>
        <dbReference type="ARBA" id="ARBA00004127"/>
    </source>
</evidence>
<feature type="transmembrane region" description="Helical" evidence="7">
    <location>
        <begin position="31"/>
        <end position="48"/>
    </location>
</feature>
<evidence type="ECO:0000256" key="6">
    <source>
        <dbReference type="ARBA" id="ARBA00023136"/>
    </source>
</evidence>
<evidence type="ECO:0000256" key="2">
    <source>
        <dbReference type="ARBA" id="ARBA00022448"/>
    </source>
</evidence>
<sequence>MVHQLDEKTMIFSMLVIATPVFLIADNVLTRTEGVFLIGIYIILFYFIEKKKGLLEVIKEKKIIKKTHWLEDLLELVLASVIIFIVSRYIVNLTVEFSHQFNIPQFLISIIVLSIGTNLPEISLAIRSIIMKKKEVALGDYLGSAAANTLLFGIFTLLNGKRVNVASHSFTTMILMLFGLGVFYLFSRTKNDISKHEGKILLLVYVLFILTEILFI</sequence>
<comment type="subcellular location">
    <subcellularLocation>
        <location evidence="1">Endomembrane system</location>
        <topology evidence="1">Multi-pass membrane protein</topology>
    </subcellularLocation>
</comment>
<dbReference type="GO" id="GO:0015369">
    <property type="term" value="F:calcium:proton antiporter activity"/>
    <property type="evidence" value="ECO:0007669"/>
    <property type="project" value="TreeGrafter"/>
</dbReference>
<evidence type="ECO:0000256" key="5">
    <source>
        <dbReference type="ARBA" id="ARBA00023065"/>
    </source>
</evidence>
<reference evidence="9 10" key="1">
    <citation type="submission" date="2017-09" db="EMBL/GenBank/DDBJ databases">
        <title>Depth-based differentiation of microbial function through sediment-hosted aquifers and enrichment of novel symbionts in the deep terrestrial subsurface.</title>
        <authorList>
            <person name="Probst A.J."/>
            <person name="Ladd B."/>
            <person name="Jarett J.K."/>
            <person name="Geller-Mcgrath D.E."/>
            <person name="Sieber C.M."/>
            <person name="Emerson J.B."/>
            <person name="Anantharaman K."/>
            <person name="Thomas B.C."/>
            <person name="Malmstrom R."/>
            <person name="Stieglmeier M."/>
            <person name="Klingl A."/>
            <person name="Woyke T."/>
            <person name="Ryan C.M."/>
            <person name="Banfield J.F."/>
        </authorList>
    </citation>
    <scope>NUCLEOTIDE SEQUENCE [LARGE SCALE GENOMIC DNA]</scope>
    <source>
        <strain evidence="9">CG22_combo_CG10-13_8_21_14_all_35_9</strain>
    </source>
</reference>
<evidence type="ECO:0000256" key="4">
    <source>
        <dbReference type="ARBA" id="ARBA00022989"/>
    </source>
</evidence>
<dbReference type="Proteomes" id="UP000231021">
    <property type="component" value="Unassembled WGS sequence"/>
</dbReference>
<dbReference type="GO" id="GO:0006874">
    <property type="term" value="P:intracellular calcium ion homeostasis"/>
    <property type="evidence" value="ECO:0007669"/>
    <property type="project" value="TreeGrafter"/>
</dbReference>
<keyword evidence="3 7" id="KW-0812">Transmembrane</keyword>
<feature type="transmembrane region" description="Helical" evidence="7">
    <location>
        <begin position="69"/>
        <end position="91"/>
    </location>
</feature>
<organism evidence="9 10">
    <name type="scientific">Candidatus Roizmanbacteria bacterium CG22_combo_CG10-13_8_21_14_all_35_9</name>
    <dbReference type="NCBI Taxonomy" id="1974861"/>
    <lineage>
        <taxon>Bacteria</taxon>
        <taxon>Candidatus Roizmaniibacteriota</taxon>
    </lineage>
</organism>
<dbReference type="InterPro" id="IPR004837">
    <property type="entry name" value="NaCa_Exmemb"/>
</dbReference>
<keyword evidence="6 7" id="KW-0472">Membrane</keyword>
<evidence type="ECO:0000259" key="8">
    <source>
        <dbReference type="Pfam" id="PF01699"/>
    </source>
</evidence>
<dbReference type="AlphaFoldDB" id="A0A2H0BZC2"/>
<dbReference type="PANTHER" id="PTHR31503">
    <property type="entry name" value="VACUOLAR CALCIUM ION TRANSPORTER"/>
    <property type="match status" value="1"/>
</dbReference>
<dbReference type="Pfam" id="PF01699">
    <property type="entry name" value="Na_Ca_ex"/>
    <property type="match status" value="1"/>
</dbReference>
<dbReference type="EMBL" id="PCTB01000017">
    <property type="protein sequence ID" value="PIP63046.1"/>
    <property type="molecule type" value="Genomic_DNA"/>
</dbReference>
<feature type="transmembrane region" description="Helical" evidence="7">
    <location>
        <begin position="103"/>
        <end position="126"/>
    </location>
</feature>
<feature type="transmembrane region" description="Helical" evidence="7">
    <location>
        <begin position="198"/>
        <end position="215"/>
    </location>
</feature>
<dbReference type="PANTHER" id="PTHR31503:SF22">
    <property type="entry name" value="VACUOLAR CALCIUM ION TRANSPORTER"/>
    <property type="match status" value="1"/>
</dbReference>
<dbReference type="GO" id="GO:0012505">
    <property type="term" value="C:endomembrane system"/>
    <property type="evidence" value="ECO:0007669"/>
    <property type="project" value="UniProtKB-SubCell"/>
</dbReference>
<evidence type="ECO:0000256" key="3">
    <source>
        <dbReference type="ARBA" id="ARBA00022692"/>
    </source>
</evidence>
<feature type="transmembrane region" description="Helical" evidence="7">
    <location>
        <begin position="138"/>
        <end position="159"/>
    </location>
</feature>
<comment type="caution">
    <text evidence="9">The sequence shown here is derived from an EMBL/GenBank/DDBJ whole genome shotgun (WGS) entry which is preliminary data.</text>
</comment>